<dbReference type="RefSeq" id="WP_009823028.1">
    <property type="nucleotide sequence ID" value="NZ_JAJGNP010000003.1"/>
</dbReference>
<proteinExistence type="predicted"/>
<sequence>MTIDPNISSASAIGALGQTGGASAGVGPVDQARALASQIVGQIAGNFGLLPISAPGQGDVYGLRALADQISASFGGSAADAGALTRAVEDFASAVATDMAAYADGRTLDLADSAIGASTLGSASDIAGIVDGLDQARVALEGARPA</sequence>
<accession>A0ABS8H1S5</accession>
<evidence type="ECO:0000313" key="2">
    <source>
        <dbReference type="Proteomes" id="UP001198830"/>
    </source>
</evidence>
<dbReference type="Proteomes" id="UP001198830">
    <property type="component" value="Unassembled WGS sequence"/>
</dbReference>
<protein>
    <submittedName>
        <fullName evidence="1">Uncharacterized protein</fullName>
    </submittedName>
</protein>
<name>A0ABS8H1S5_9SPHN</name>
<reference evidence="1 2" key="1">
    <citation type="submission" date="2021-10" db="EMBL/GenBank/DDBJ databases">
        <title>The diversity and Nitrogen Metabolism of Culturable Nitrate-Utilizing Bacteria Within the Oxygen Minimum Zone of the Changjiang (Yangtze River)Estuary.</title>
        <authorList>
            <person name="Zhang D."/>
            <person name="Zheng J."/>
            <person name="Liu S."/>
            <person name="He W."/>
        </authorList>
    </citation>
    <scope>NUCLEOTIDE SEQUENCE [LARGE SCALE GENOMIC DNA]</scope>
    <source>
        <strain evidence="1 2">FXH275-2</strain>
    </source>
</reference>
<comment type="caution">
    <text evidence="1">The sequence shown here is derived from an EMBL/GenBank/DDBJ whole genome shotgun (WGS) entry which is preliminary data.</text>
</comment>
<dbReference type="EMBL" id="JAJGNP010000003">
    <property type="protein sequence ID" value="MCC4232251.1"/>
    <property type="molecule type" value="Genomic_DNA"/>
</dbReference>
<evidence type="ECO:0000313" key="1">
    <source>
        <dbReference type="EMBL" id="MCC4232251.1"/>
    </source>
</evidence>
<keyword evidence="2" id="KW-1185">Reference proteome</keyword>
<organism evidence="1 2">
    <name type="scientific">Sphingobium soli</name>
    <dbReference type="NCBI Taxonomy" id="1591116"/>
    <lineage>
        <taxon>Bacteria</taxon>
        <taxon>Pseudomonadati</taxon>
        <taxon>Pseudomonadota</taxon>
        <taxon>Alphaproteobacteria</taxon>
        <taxon>Sphingomonadales</taxon>
        <taxon>Sphingomonadaceae</taxon>
        <taxon>Sphingobium</taxon>
    </lineage>
</organism>
<gene>
    <name evidence="1" type="ORF">LL253_06025</name>
</gene>